<evidence type="ECO:0000313" key="1">
    <source>
        <dbReference type="EMBL" id="ESL04692.1"/>
    </source>
</evidence>
<reference evidence="1 2" key="1">
    <citation type="submission" date="2013-06" db="EMBL/GenBank/DDBJ databases">
        <authorList>
            <person name="Weinstock G."/>
            <person name="Sodergren E."/>
            <person name="Clifton S."/>
            <person name="Fulton L."/>
            <person name="Fulton B."/>
            <person name="Courtney L."/>
            <person name="Fronick C."/>
            <person name="Harrison M."/>
            <person name="Strong C."/>
            <person name="Farmer C."/>
            <person name="Delahaunty K."/>
            <person name="Markovic C."/>
            <person name="Hall O."/>
            <person name="Minx P."/>
            <person name="Tomlinson C."/>
            <person name="Mitreva M."/>
            <person name="Nelson J."/>
            <person name="Hou S."/>
            <person name="Wollam A."/>
            <person name="Pepin K.H."/>
            <person name="Johnson M."/>
            <person name="Bhonagiri V."/>
            <person name="Nash W.E."/>
            <person name="Warren W."/>
            <person name="Chinwalla A."/>
            <person name="Mardis E.R."/>
            <person name="Wilson R.K."/>
        </authorList>
    </citation>
    <scope>NUCLEOTIDE SEQUENCE [LARGE SCALE GENOMIC DNA]</scope>
    <source>
        <strain evidence="1 2">ATCC 51271</strain>
    </source>
</reference>
<dbReference type="RefSeq" id="WP_023352984.1">
    <property type="nucleotide sequence ID" value="NZ_KI535366.1"/>
</dbReference>
<dbReference type="STRING" id="592026.GCWU0000282_000079"/>
<evidence type="ECO:0008006" key="3">
    <source>
        <dbReference type="Google" id="ProtNLM"/>
    </source>
</evidence>
<protein>
    <recommendedName>
        <fullName evidence="3">GNAT family acetyltransferase</fullName>
    </recommendedName>
</protein>
<evidence type="ECO:0000313" key="2">
    <source>
        <dbReference type="Proteomes" id="UP000018227"/>
    </source>
</evidence>
<name>V2Y9B5_9FIRM</name>
<dbReference type="EMBL" id="ACIL03000002">
    <property type="protein sequence ID" value="ESL04692.1"/>
    <property type="molecule type" value="Genomic_DNA"/>
</dbReference>
<comment type="caution">
    <text evidence="1">The sequence shown here is derived from an EMBL/GenBank/DDBJ whole genome shotgun (WGS) entry which is preliminary data.</text>
</comment>
<dbReference type="Proteomes" id="UP000018227">
    <property type="component" value="Unassembled WGS sequence"/>
</dbReference>
<proteinExistence type="predicted"/>
<gene>
    <name evidence="1" type="ORF">GCWU0000282_000079</name>
</gene>
<sequence length="95" mass="11258">MVNIKDVLSFNYYTYKQPFTGSDKGKRYRIARFEKEIPGEEGTESSKELVFQATLWKDYLSYENTPKEKMLIKEFEFSPEGLKEVVDWINETVVE</sequence>
<organism evidence="1 2">
    <name type="scientific">Catonella morbi ATCC 51271</name>
    <dbReference type="NCBI Taxonomy" id="592026"/>
    <lineage>
        <taxon>Bacteria</taxon>
        <taxon>Bacillati</taxon>
        <taxon>Bacillota</taxon>
        <taxon>Clostridia</taxon>
        <taxon>Lachnospirales</taxon>
        <taxon>Lachnospiraceae</taxon>
        <taxon>Catonella</taxon>
    </lineage>
</organism>
<accession>V2Y9B5</accession>
<keyword evidence="2" id="KW-1185">Reference proteome</keyword>
<dbReference type="OrthoDB" id="1768345at2"/>
<dbReference type="AlphaFoldDB" id="V2Y9B5"/>
<dbReference type="HOGENOM" id="CLU_157801_0_0_9"/>